<dbReference type="EMBL" id="BPLR01004086">
    <property type="protein sequence ID" value="GIX92013.1"/>
    <property type="molecule type" value="Genomic_DNA"/>
</dbReference>
<evidence type="ECO:0000313" key="2">
    <source>
        <dbReference type="Proteomes" id="UP001054945"/>
    </source>
</evidence>
<keyword evidence="2" id="KW-1185">Reference proteome</keyword>
<accession>A0AAV4P7L4</accession>
<dbReference type="AlphaFoldDB" id="A0AAV4P7L4"/>
<gene>
    <name evidence="1" type="ORF">CEXT_350031</name>
</gene>
<comment type="caution">
    <text evidence="1">The sequence shown here is derived from an EMBL/GenBank/DDBJ whole genome shotgun (WGS) entry which is preliminary data.</text>
</comment>
<sequence>MKPFHSTLEMSDYTEKLSLLANKDNPSCPHGWRLTKRDRLAGGGSKADYPSNGDIRTHFETDYELPEIDRPRPFISTAHVLPCVTYNLNTK</sequence>
<reference evidence="1 2" key="1">
    <citation type="submission" date="2021-06" db="EMBL/GenBank/DDBJ databases">
        <title>Caerostris extrusa draft genome.</title>
        <authorList>
            <person name="Kono N."/>
            <person name="Arakawa K."/>
        </authorList>
    </citation>
    <scope>NUCLEOTIDE SEQUENCE [LARGE SCALE GENOMIC DNA]</scope>
</reference>
<evidence type="ECO:0000313" key="1">
    <source>
        <dbReference type="EMBL" id="GIX92013.1"/>
    </source>
</evidence>
<proteinExistence type="predicted"/>
<dbReference type="Proteomes" id="UP001054945">
    <property type="component" value="Unassembled WGS sequence"/>
</dbReference>
<organism evidence="1 2">
    <name type="scientific">Caerostris extrusa</name>
    <name type="common">Bark spider</name>
    <name type="synonym">Caerostris bankana</name>
    <dbReference type="NCBI Taxonomy" id="172846"/>
    <lineage>
        <taxon>Eukaryota</taxon>
        <taxon>Metazoa</taxon>
        <taxon>Ecdysozoa</taxon>
        <taxon>Arthropoda</taxon>
        <taxon>Chelicerata</taxon>
        <taxon>Arachnida</taxon>
        <taxon>Araneae</taxon>
        <taxon>Araneomorphae</taxon>
        <taxon>Entelegynae</taxon>
        <taxon>Araneoidea</taxon>
        <taxon>Araneidae</taxon>
        <taxon>Caerostris</taxon>
    </lineage>
</organism>
<name>A0AAV4P7L4_CAEEX</name>
<protein>
    <submittedName>
        <fullName evidence="1">Uncharacterized protein</fullName>
    </submittedName>
</protein>